<proteinExistence type="predicted"/>
<dbReference type="Pfam" id="PF00990">
    <property type="entry name" value="GGDEF"/>
    <property type="match status" value="1"/>
</dbReference>
<gene>
    <name evidence="7" type="ORF">EJP77_14425</name>
</gene>
<dbReference type="SMART" id="SM00267">
    <property type="entry name" value="GGDEF"/>
    <property type="match status" value="1"/>
</dbReference>
<reference evidence="7 8" key="1">
    <citation type="submission" date="2018-12" db="EMBL/GenBank/DDBJ databases">
        <authorList>
            <person name="Sun L."/>
            <person name="Chen Z."/>
        </authorList>
    </citation>
    <scope>NUCLEOTIDE SEQUENCE [LARGE SCALE GENOMIC DNA]</scope>
    <source>
        <strain evidence="7 8">3-5-3</strain>
    </source>
</reference>
<dbReference type="CDD" id="cd01949">
    <property type="entry name" value="GGDEF"/>
    <property type="match status" value="1"/>
</dbReference>
<dbReference type="InterPro" id="IPR052163">
    <property type="entry name" value="DGC-Regulatory_Protein"/>
</dbReference>
<name>A0A3S1B6C1_9BACL</name>
<dbReference type="GO" id="GO:0005886">
    <property type="term" value="C:plasma membrane"/>
    <property type="evidence" value="ECO:0007669"/>
    <property type="project" value="UniProtKB-SubCell"/>
</dbReference>
<keyword evidence="4" id="KW-1133">Transmembrane helix</keyword>
<evidence type="ECO:0000313" key="7">
    <source>
        <dbReference type="EMBL" id="RUT29570.1"/>
    </source>
</evidence>
<dbReference type="RefSeq" id="WP_127199954.1">
    <property type="nucleotide sequence ID" value="NZ_RZNX01000006.1"/>
</dbReference>
<dbReference type="SUPFAM" id="SSF55073">
    <property type="entry name" value="Nucleotide cyclase"/>
    <property type="match status" value="1"/>
</dbReference>
<comment type="caution">
    <text evidence="7">The sequence shown here is derived from an EMBL/GenBank/DDBJ whole genome shotgun (WGS) entry which is preliminary data.</text>
</comment>
<accession>A0A3S1B6C1</accession>
<dbReference type="PANTHER" id="PTHR46663">
    <property type="entry name" value="DIGUANYLATE CYCLASE DGCT-RELATED"/>
    <property type="match status" value="1"/>
</dbReference>
<organism evidence="7 8">
    <name type="scientific">Paenibacillus zeisoli</name>
    <dbReference type="NCBI Taxonomy" id="2496267"/>
    <lineage>
        <taxon>Bacteria</taxon>
        <taxon>Bacillati</taxon>
        <taxon>Bacillota</taxon>
        <taxon>Bacilli</taxon>
        <taxon>Bacillales</taxon>
        <taxon>Paenibacillaceae</taxon>
        <taxon>Paenibacillus</taxon>
    </lineage>
</organism>
<protein>
    <submittedName>
        <fullName evidence="7">Diguanylate cyclase</fullName>
    </submittedName>
</protein>
<dbReference type="FunFam" id="3.30.70.270:FF:000001">
    <property type="entry name" value="Diguanylate cyclase domain protein"/>
    <property type="match status" value="1"/>
</dbReference>
<evidence type="ECO:0000256" key="4">
    <source>
        <dbReference type="SAM" id="Phobius"/>
    </source>
</evidence>
<dbReference type="Proteomes" id="UP000272464">
    <property type="component" value="Unassembled WGS sequence"/>
</dbReference>
<dbReference type="InterPro" id="IPR043128">
    <property type="entry name" value="Rev_trsase/Diguanyl_cyclase"/>
</dbReference>
<dbReference type="InterPro" id="IPR000160">
    <property type="entry name" value="GGDEF_dom"/>
</dbReference>
<keyword evidence="4" id="KW-0812">Transmembrane</keyword>
<comment type="subcellular location">
    <subcellularLocation>
        <location evidence="1">Cell membrane</location>
    </subcellularLocation>
</comment>
<dbReference type="EMBL" id="RZNX01000006">
    <property type="protein sequence ID" value="RUT29570.1"/>
    <property type="molecule type" value="Genomic_DNA"/>
</dbReference>
<sequence length="549" mass="59995">MSFRLRTFFTIALSGLIVILTAVLSLVIGRESSKEIENTIGSSLAEVSYQMAEKLDYFMWSRAGEVQMLSKLDTFRDAKSPSDMRRLLDELKRSFPVFTWAGFTDPSGKILASTDGILTGVNVAERPVYKNALKQTFIGDVHDAKLLAKLIPHPSNEPLQFVDISTPVYGSNGKLVGVLAAHLSWEWSREVEKSILSPLKNRLNDLSIIVVSKKDNTVILGPADMLGKPLKSDLLAHTQSGENHWKTETYADGKSYLTGYAYGKGYLSYPGLGWSILIRQPVEIAFASTDHLRLTILITGVIAAAICAILGWLIAGWVARPLNLIAKAADQLRKGEAAEIPHYKRIYDIDVLSSSLRNLVADLTHTEDKLGEMSVLAMHDKLTGLPNRIALSDYLSQALREVTGKASTLTILYMDLDGFKAINDSLGHQAGDVLLQKVAERLKDIVREDELVCRMGGDEFVIVLCTSVQKPMIEATAVANRIIKSINEPFHIDGQTVTVGCSIGGALYPVDSPDPVEVLNQADEALYLSKGAGKNCVTFISSSSLGKIS</sequence>
<evidence type="ECO:0000256" key="1">
    <source>
        <dbReference type="ARBA" id="ARBA00004236"/>
    </source>
</evidence>
<dbReference type="OrthoDB" id="9759607at2"/>
<dbReference type="PROSITE" id="PS50885">
    <property type="entry name" value="HAMP"/>
    <property type="match status" value="1"/>
</dbReference>
<keyword evidence="3 4" id="KW-0472">Membrane</keyword>
<keyword evidence="8" id="KW-1185">Reference proteome</keyword>
<dbReference type="InterPro" id="IPR029787">
    <property type="entry name" value="Nucleotide_cyclase"/>
</dbReference>
<evidence type="ECO:0000313" key="8">
    <source>
        <dbReference type="Proteomes" id="UP000272464"/>
    </source>
</evidence>
<dbReference type="GO" id="GO:0007165">
    <property type="term" value="P:signal transduction"/>
    <property type="evidence" value="ECO:0007669"/>
    <property type="project" value="InterPro"/>
</dbReference>
<dbReference type="Gene3D" id="3.30.450.20">
    <property type="entry name" value="PAS domain"/>
    <property type="match status" value="1"/>
</dbReference>
<dbReference type="AlphaFoldDB" id="A0A3S1B6C1"/>
<dbReference type="PROSITE" id="PS50887">
    <property type="entry name" value="GGDEF"/>
    <property type="match status" value="1"/>
</dbReference>
<evidence type="ECO:0000256" key="3">
    <source>
        <dbReference type="ARBA" id="ARBA00023136"/>
    </source>
</evidence>
<feature type="transmembrane region" description="Helical" evidence="4">
    <location>
        <begin position="294"/>
        <end position="319"/>
    </location>
</feature>
<feature type="domain" description="HAMP" evidence="5">
    <location>
        <begin position="316"/>
        <end position="368"/>
    </location>
</feature>
<dbReference type="PANTHER" id="PTHR46663:SF2">
    <property type="entry name" value="GGDEF DOMAIN-CONTAINING PROTEIN"/>
    <property type="match status" value="1"/>
</dbReference>
<dbReference type="NCBIfam" id="TIGR00254">
    <property type="entry name" value="GGDEF"/>
    <property type="match status" value="1"/>
</dbReference>
<dbReference type="Gene3D" id="3.30.70.270">
    <property type="match status" value="1"/>
</dbReference>
<evidence type="ECO:0000259" key="6">
    <source>
        <dbReference type="PROSITE" id="PS50887"/>
    </source>
</evidence>
<dbReference type="InterPro" id="IPR003660">
    <property type="entry name" value="HAMP_dom"/>
</dbReference>
<dbReference type="CDD" id="cd12914">
    <property type="entry name" value="PDC1_DGC_like"/>
    <property type="match status" value="1"/>
</dbReference>
<feature type="domain" description="GGDEF" evidence="6">
    <location>
        <begin position="407"/>
        <end position="542"/>
    </location>
</feature>
<evidence type="ECO:0000256" key="2">
    <source>
        <dbReference type="ARBA" id="ARBA00022475"/>
    </source>
</evidence>
<evidence type="ECO:0000259" key="5">
    <source>
        <dbReference type="PROSITE" id="PS50885"/>
    </source>
</evidence>
<keyword evidence="2" id="KW-1003">Cell membrane</keyword>
<dbReference type="Gene3D" id="6.10.340.10">
    <property type="match status" value="1"/>
</dbReference>